<dbReference type="Pfam" id="PF13041">
    <property type="entry name" value="PPR_2"/>
    <property type="match status" value="1"/>
</dbReference>
<gene>
    <name evidence="3" type="ORF">OIU74_028391</name>
</gene>
<dbReference type="InterPro" id="IPR011990">
    <property type="entry name" value="TPR-like_helical_dom_sf"/>
</dbReference>
<protein>
    <recommendedName>
        <fullName evidence="5">Pentatricopeptide repeat-containing protein</fullName>
    </recommendedName>
</protein>
<dbReference type="PROSITE" id="PS51375">
    <property type="entry name" value="PPR"/>
    <property type="match status" value="2"/>
</dbReference>
<evidence type="ECO:0000256" key="2">
    <source>
        <dbReference type="PROSITE-ProRule" id="PRU00708"/>
    </source>
</evidence>
<dbReference type="Pfam" id="PF20431">
    <property type="entry name" value="E_motif"/>
    <property type="match status" value="1"/>
</dbReference>
<dbReference type="NCBIfam" id="TIGR00756">
    <property type="entry name" value="PPR"/>
    <property type="match status" value="2"/>
</dbReference>
<reference evidence="3" key="1">
    <citation type="submission" date="2022-11" db="EMBL/GenBank/DDBJ databases">
        <authorList>
            <person name="Hyden B.L."/>
            <person name="Feng K."/>
            <person name="Yates T."/>
            <person name="Jawdy S."/>
            <person name="Smart L.B."/>
            <person name="Muchero W."/>
        </authorList>
    </citation>
    <scope>NUCLEOTIDE SEQUENCE</scope>
    <source>
        <tissue evidence="3">Shoot tip</tissue>
    </source>
</reference>
<dbReference type="Pfam" id="PF12854">
    <property type="entry name" value="PPR_1"/>
    <property type="match status" value="1"/>
</dbReference>
<dbReference type="GO" id="GO:0003723">
    <property type="term" value="F:RNA binding"/>
    <property type="evidence" value="ECO:0007669"/>
    <property type="project" value="InterPro"/>
</dbReference>
<dbReference type="InterPro" id="IPR046848">
    <property type="entry name" value="E_motif"/>
</dbReference>
<dbReference type="Gene3D" id="1.25.40.10">
    <property type="entry name" value="Tetratricopeptide repeat domain"/>
    <property type="match status" value="2"/>
</dbReference>
<evidence type="ECO:0000313" key="3">
    <source>
        <dbReference type="EMBL" id="KAJ6745705.1"/>
    </source>
</evidence>
<dbReference type="FunFam" id="1.25.40.10:FF:000442">
    <property type="entry name" value="Pentatricopeptide repeat-containing protein At3g49710"/>
    <property type="match status" value="1"/>
</dbReference>
<dbReference type="SUPFAM" id="SSF48452">
    <property type="entry name" value="TPR-like"/>
    <property type="match status" value="1"/>
</dbReference>
<feature type="repeat" description="PPR" evidence="2">
    <location>
        <begin position="127"/>
        <end position="161"/>
    </location>
</feature>
<dbReference type="Proteomes" id="UP001151752">
    <property type="component" value="Chromosome 6"/>
</dbReference>
<accession>A0A9Q0VDM1</accession>
<organism evidence="3 4">
    <name type="scientific">Salix koriyanagi</name>
    <dbReference type="NCBI Taxonomy" id="2511006"/>
    <lineage>
        <taxon>Eukaryota</taxon>
        <taxon>Viridiplantae</taxon>
        <taxon>Streptophyta</taxon>
        <taxon>Embryophyta</taxon>
        <taxon>Tracheophyta</taxon>
        <taxon>Spermatophyta</taxon>
        <taxon>Magnoliopsida</taxon>
        <taxon>eudicotyledons</taxon>
        <taxon>Gunneridae</taxon>
        <taxon>Pentapetalae</taxon>
        <taxon>rosids</taxon>
        <taxon>fabids</taxon>
        <taxon>Malpighiales</taxon>
        <taxon>Salicaceae</taxon>
        <taxon>Saliceae</taxon>
        <taxon>Salix</taxon>
    </lineage>
</organism>
<evidence type="ECO:0008006" key="5">
    <source>
        <dbReference type="Google" id="ProtNLM"/>
    </source>
</evidence>
<proteinExistence type="predicted"/>
<name>A0A9Q0VDM1_9ROSI</name>
<dbReference type="EMBL" id="JAPFFM010000009">
    <property type="protein sequence ID" value="KAJ6745705.1"/>
    <property type="molecule type" value="Genomic_DNA"/>
</dbReference>
<dbReference type="AlphaFoldDB" id="A0A9Q0VDM1"/>
<comment type="caution">
    <text evidence="3">The sequence shown here is derived from an EMBL/GenBank/DDBJ whole genome shotgun (WGS) entry which is preliminary data.</text>
</comment>
<dbReference type="PROSITE" id="PS51257">
    <property type="entry name" value="PROKAR_LIPOPROTEIN"/>
    <property type="match status" value="1"/>
</dbReference>
<dbReference type="InterPro" id="IPR002885">
    <property type="entry name" value="PPR_rpt"/>
</dbReference>
<dbReference type="PANTHER" id="PTHR47926">
    <property type="entry name" value="PENTATRICOPEPTIDE REPEAT-CONTAINING PROTEIN"/>
    <property type="match status" value="1"/>
</dbReference>
<keyword evidence="1" id="KW-0677">Repeat</keyword>
<reference evidence="3" key="2">
    <citation type="journal article" date="2023" name="Int. J. Mol. Sci.">
        <title>De Novo Assembly and Annotation of 11 Diverse Shrub Willow (Salix) Genomes Reveals Novel Gene Organization in Sex-Linked Regions.</title>
        <authorList>
            <person name="Hyden B."/>
            <person name="Feng K."/>
            <person name="Yates T.B."/>
            <person name="Jawdy S."/>
            <person name="Cereghino C."/>
            <person name="Smart L.B."/>
            <person name="Muchero W."/>
        </authorList>
    </citation>
    <scope>NUCLEOTIDE SEQUENCE</scope>
    <source>
        <tissue evidence="3">Shoot tip</tissue>
    </source>
</reference>
<keyword evidence="4" id="KW-1185">Reference proteome</keyword>
<dbReference type="Pfam" id="PF01535">
    <property type="entry name" value="PPR"/>
    <property type="match status" value="1"/>
</dbReference>
<evidence type="ECO:0000313" key="4">
    <source>
        <dbReference type="Proteomes" id="UP001151752"/>
    </source>
</evidence>
<dbReference type="PANTHER" id="PTHR47926:SF367">
    <property type="entry name" value="DYW DOMAIN-CONTAINING PROTEIN"/>
    <property type="match status" value="1"/>
</dbReference>
<dbReference type="InterPro" id="IPR046960">
    <property type="entry name" value="PPR_At4g14850-like_plant"/>
</dbReference>
<evidence type="ECO:0000256" key="1">
    <source>
        <dbReference type="ARBA" id="ARBA00022737"/>
    </source>
</evidence>
<feature type="repeat" description="PPR" evidence="2">
    <location>
        <begin position="96"/>
        <end position="126"/>
    </location>
</feature>
<sequence>MIRCFAKSESPLQSLVLYSCVLRNCVRPNNYSFTFLLQACSKGLGLYEGVQVHGHVLKLGFGEDVYVRNALIHLYSSCRRVESSKQVFDESPHHCDVVTWNVMLAGFARDGRVSAVEKLFDEMPKRDVISWNTLLMAYVHTGKLEEAVECFKRMRESGLVPDEATLVIMLSASAQLSLLENELGEKIGNRLIELDPTYDGHYVQLASIYANSRKWEDVARVRRLMTERNTSKVAGWSLIEAQGKVHRFVAGDREHEQSLEIQKMLEVIDTRSFAGSFQHYSLCGRCNVAGPDYGKIVKLQIH</sequence>
<dbReference type="GO" id="GO:0009451">
    <property type="term" value="P:RNA modification"/>
    <property type="evidence" value="ECO:0007669"/>
    <property type="project" value="InterPro"/>
</dbReference>